<gene>
    <name evidence="2" type="ORF">ACFO4R_00735</name>
</gene>
<dbReference type="RefSeq" id="WP_379787039.1">
    <property type="nucleotide sequence ID" value="NZ_JBHSHL010000003.1"/>
</dbReference>
<dbReference type="EMBL" id="JBHSHL010000003">
    <property type="protein sequence ID" value="MFC4803596.1"/>
    <property type="molecule type" value="Genomic_DNA"/>
</dbReference>
<proteinExistence type="predicted"/>
<keyword evidence="3" id="KW-1185">Reference proteome</keyword>
<organism evidence="2 3">
    <name type="scientific">Filifactor villosus</name>
    <dbReference type="NCBI Taxonomy" id="29374"/>
    <lineage>
        <taxon>Bacteria</taxon>
        <taxon>Bacillati</taxon>
        <taxon>Bacillota</taxon>
        <taxon>Clostridia</taxon>
        <taxon>Peptostreptococcales</taxon>
        <taxon>Filifactoraceae</taxon>
        <taxon>Filifactor</taxon>
    </lineage>
</organism>
<protein>
    <submittedName>
        <fullName evidence="2">AtpZ/AtpI family protein</fullName>
    </submittedName>
</protein>
<keyword evidence="1" id="KW-0812">Transmembrane</keyword>
<comment type="caution">
    <text evidence="2">The sequence shown here is derived from an EMBL/GenBank/DDBJ whole genome shotgun (WGS) entry which is preliminary data.</text>
</comment>
<feature type="transmembrane region" description="Helical" evidence="1">
    <location>
        <begin position="45"/>
        <end position="66"/>
    </location>
</feature>
<keyword evidence="1" id="KW-0472">Membrane</keyword>
<evidence type="ECO:0000256" key="1">
    <source>
        <dbReference type="SAM" id="Phobius"/>
    </source>
</evidence>
<name>A0ABV9QIT0_9FIRM</name>
<dbReference type="InterPro" id="IPR032820">
    <property type="entry name" value="ATPase_put"/>
</dbReference>
<evidence type="ECO:0000313" key="3">
    <source>
        <dbReference type="Proteomes" id="UP001595916"/>
    </source>
</evidence>
<keyword evidence="1" id="KW-1133">Transmembrane helix</keyword>
<feature type="transmembrane region" description="Helical" evidence="1">
    <location>
        <begin position="12"/>
        <end position="33"/>
    </location>
</feature>
<reference evidence="3" key="1">
    <citation type="journal article" date="2019" name="Int. J. Syst. Evol. Microbiol.">
        <title>The Global Catalogue of Microorganisms (GCM) 10K type strain sequencing project: providing services to taxonomists for standard genome sequencing and annotation.</title>
        <authorList>
            <consortium name="The Broad Institute Genomics Platform"/>
            <consortium name="The Broad Institute Genome Sequencing Center for Infectious Disease"/>
            <person name="Wu L."/>
            <person name="Ma J."/>
        </authorList>
    </citation>
    <scope>NUCLEOTIDE SEQUENCE [LARGE SCALE GENOMIC DNA]</scope>
    <source>
        <strain evidence="3">CCUG 46385</strain>
    </source>
</reference>
<dbReference type="Proteomes" id="UP001595916">
    <property type="component" value="Unassembled WGS sequence"/>
</dbReference>
<dbReference type="Pfam" id="PF09527">
    <property type="entry name" value="ATPase_gene1"/>
    <property type="match status" value="1"/>
</dbReference>
<sequence>MAKNRNDIMYTISLMMQLGISIIAPVILVIMLTKWLIARYHWSENLLLISILVGLTAGFLNAYKLLSRFFKKKL</sequence>
<evidence type="ECO:0000313" key="2">
    <source>
        <dbReference type="EMBL" id="MFC4803596.1"/>
    </source>
</evidence>
<accession>A0ABV9QIT0</accession>